<comment type="catalytic activity">
    <reaction evidence="2">
        <text>a monoacylglycerol + H2O = glycerol + a fatty acid + H(+)</text>
        <dbReference type="Rhea" id="RHEA:15245"/>
        <dbReference type="ChEBI" id="CHEBI:15377"/>
        <dbReference type="ChEBI" id="CHEBI:15378"/>
        <dbReference type="ChEBI" id="CHEBI:17408"/>
        <dbReference type="ChEBI" id="CHEBI:17754"/>
        <dbReference type="ChEBI" id="CHEBI:28868"/>
    </reaction>
</comment>
<accession>A0A1M8A4C9</accession>
<dbReference type="EMBL" id="LT671822">
    <property type="protein sequence ID" value="SHO77024.1"/>
    <property type="molecule type" value="Genomic_DNA"/>
</dbReference>
<reference evidence="5" key="1">
    <citation type="journal article" date="2017" name="Nucleic Acids Res.">
        <title>Proteogenomics produces comprehensive and highly accurate protein-coding gene annotation in a complete genome assembly of Malassezia sympodialis.</title>
        <authorList>
            <person name="Zhu Y."/>
            <person name="Engstroem P.G."/>
            <person name="Tellgren-Roth C."/>
            <person name="Baudo C.D."/>
            <person name="Kennell J.C."/>
            <person name="Sun S."/>
            <person name="Billmyre R.B."/>
            <person name="Schroeder M.S."/>
            <person name="Andersson A."/>
            <person name="Holm T."/>
            <person name="Sigurgeirsson B."/>
            <person name="Wu G."/>
            <person name="Sankaranarayanan S.R."/>
            <person name="Siddharthan R."/>
            <person name="Sanyal K."/>
            <person name="Lundeberg J."/>
            <person name="Nystedt B."/>
            <person name="Boekhout T."/>
            <person name="Dawson T.L. Jr."/>
            <person name="Heitman J."/>
            <person name="Scheynius A."/>
            <person name="Lehtioe J."/>
        </authorList>
    </citation>
    <scope>NUCLEOTIDE SEQUENCE [LARGE SCALE GENOMIC DNA]</scope>
    <source>
        <strain evidence="5">ATCC 42132</strain>
    </source>
</reference>
<evidence type="ECO:0000256" key="1">
    <source>
        <dbReference type="ARBA" id="ARBA00047591"/>
    </source>
</evidence>
<dbReference type="InterPro" id="IPR003140">
    <property type="entry name" value="PLipase/COase/thioEstase"/>
</dbReference>
<feature type="domain" description="Phospholipase/carboxylesterase/thioesterase" evidence="3">
    <location>
        <begin position="39"/>
        <end position="179"/>
    </location>
</feature>
<dbReference type="InterPro" id="IPR029058">
    <property type="entry name" value="AB_hydrolase_fold"/>
</dbReference>
<sequence length="260" mass="29401">MNVTPVERVERVPPSEKGFERHSDIQLTFKYAPARDNIDTNLLIFLHGLGDTALPFFELGKQLQQTLPQTAVLSVQAPMRVPLLEEEAWMWWESFDSLGELIQNPNPTNAIRSLQALLIYLTSAPDDGGCGWDPKNLHLFGFAQGGSVLLETLIYMRPKEWGSATSVCGPLLSLPTFSPALTTPLCFVTRLQKALLASSRARSSITAVQRAFAHVTHFNFIDTQQEMVHGSEWKDIMTFWSRFWSKKSSWEREGELYRVS</sequence>
<comment type="catalytic activity">
    <reaction evidence="1">
        <text>a diacylglycerol + H2O = a monoacylglycerol + a fatty acid + H(+)</text>
        <dbReference type="Rhea" id="RHEA:32731"/>
        <dbReference type="ChEBI" id="CHEBI:15377"/>
        <dbReference type="ChEBI" id="CHEBI:15378"/>
        <dbReference type="ChEBI" id="CHEBI:17408"/>
        <dbReference type="ChEBI" id="CHEBI:18035"/>
        <dbReference type="ChEBI" id="CHEBI:28868"/>
    </reaction>
</comment>
<proteinExistence type="predicted"/>
<dbReference type="Gene3D" id="3.40.50.1820">
    <property type="entry name" value="alpha/beta hydrolase"/>
    <property type="match status" value="1"/>
</dbReference>
<dbReference type="VEuPathDB" id="FungiDB:MSYG_1364"/>
<evidence type="ECO:0000256" key="2">
    <source>
        <dbReference type="ARBA" id="ARBA00048461"/>
    </source>
</evidence>
<name>A0A1M8A4C9_MALS4</name>
<dbReference type="STRING" id="1230383.A0A1M8A4C9"/>
<dbReference type="AlphaFoldDB" id="A0A1M8A4C9"/>
<evidence type="ECO:0000313" key="5">
    <source>
        <dbReference type="Proteomes" id="UP000186303"/>
    </source>
</evidence>
<dbReference type="OMA" id="VMQFFAR"/>
<dbReference type="Pfam" id="PF02230">
    <property type="entry name" value="Abhydrolase_2"/>
    <property type="match status" value="1"/>
</dbReference>
<dbReference type="SUPFAM" id="SSF53474">
    <property type="entry name" value="alpha/beta-Hydrolases"/>
    <property type="match status" value="1"/>
</dbReference>
<keyword evidence="5" id="KW-1185">Reference proteome</keyword>
<gene>
    <name evidence="4" type="ORF">MSYG_1364</name>
</gene>
<dbReference type="OrthoDB" id="437457at2759"/>
<organism evidence="4 5">
    <name type="scientific">Malassezia sympodialis (strain ATCC 42132)</name>
    <name type="common">Atopic eczema-associated yeast</name>
    <dbReference type="NCBI Taxonomy" id="1230383"/>
    <lineage>
        <taxon>Eukaryota</taxon>
        <taxon>Fungi</taxon>
        <taxon>Dikarya</taxon>
        <taxon>Basidiomycota</taxon>
        <taxon>Ustilaginomycotina</taxon>
        <taxon>Malasseziomycetes</taxon>
        <taxon>Malasseziales</taxon>
        <taxon>Malasseziaceae</taxon>
        <taxon>Malassezia</taxon>
    </lineage>
</organism>
<evidence type="ECO:0000313" key="4">
    <source>
        <dbReference type="EMBL" id="SHO77024.1"/>
    </source>
</evidence>
<dbReference type="Proteomes" id="UP000186303">
    <property type="component" value="Chromosome 2"/>
</dbReference>
<protein>
    <recommendedName>
        <fullName evidence="3">Phospholipase/carboxylesterase/thioesterase domain-containing protein</fullName>
    </recommendedName>
</protein>
<evidence type="ECO:0000259" key="3">
    <source>
        <dbReference type="Pfam" id="PF02230"/>
    </source>
</evidence>
<dbReference type="GO" id="GO:0016787">
    <property type="term" value="F:hydrolase activity"/>
    <property type="evidence" value="ECO:0007669"/>
    <property type="project" value="InterPro"/>
</dbReference>